<gene>
    <name evidence="1" type="primary">g9416</name>
    <name evidence="1" type="ORF">NpPPO83_00009416</name>
</gene>
<organism evidence="1 2">
    <name type="scientific">Neofusicoccum parvum</name>
    <dbReference type="NCBI Taxonomy" id="310453"/>
    <lineage>
        <taxon>Eukaryota</taxon>
        <taxon>Fungi</taxon>
        <taxon>Dikarya</taxon>
        <taxon>Ascomycota</taxon>
        <taxon>Pezizomycotina</taxon>
        <taxon>Dothideomycetes</taxon>
        <taxon>Dothideomycetes incertae sedis</taxon>
        <taxon>Botryosphaeriales</taxon>
        <taxon>Botryosphaeriaceae</taxon>
        <taxon>Neofusicoccum</taxon>
    </lineage>
</organism>
<sequence length="431" mass="48153">MSHQDYATVVIVGGGIAGMTLAKVLEQCGGASVGLLPNGLRILDQIGVAEQVEQFAAPHDLWELRDANGNLLNSLTGMRRFKEELGYTDFFVERQHVLEILYETLTDKSRIHTSKRVSSVESFPTHAVVTANDGSKISCEFVIGADGVRSAVRRSIEAALPNLVKNPHNFGSTYNCVFGVSKPVEGLRAGRNFRIFRPDVSVLVFSGKDGILFWFLFEDRKSLTEFKDIPRYSDEDAELLANKVADVTVSDGVVFSDVFRSREFMFMTALEEGIAENWFAGRMVLVGDSAHKMTPHAAMGANQAMESSVCLVNRLLELRNHLGGTLPRGIPVSELEKCFEKYYKKRLGRASAFKQVAHKVCRSQLMVSPEDEAYVRNLPNLADDTWIAGFLDLLVEAEKLENWSRESERVRNYSEWVEQMRAANTEKASQL</sequence>
<reference evidence="1" key="1">
    <citation type="submission" date="2024-09" db="EMBL/GenBank/DDBJ databases">
        <title>Draft Genome Sequences of Neofusicoccum parvum.</title>
        <authorList>
            <person name="Ashida A."/>
            <person name="Camagna M."/>
            <person name="Tanaka A."/>
            <person name="Takemoto D."/>
        </authorList>
    </citation>
    <scope>NUCLEOTIDE SEQUENCE</scope>
    <source>
        <strain evidence="1">PPO83</strain>
    </source>
</reference>
<dbReference type="EMBL" id="BSXG01000243">
    <property type="protein sequence ID" value="GME33936.1"/>
    <property type="molecule type" value="Genomic_DNA"/>
</dbReference>
<evidence type="ECO:0000313" key="2">
    <source>
        <dbReference type="Proteomes" id="UP001165186"/>
    </source>
</evidence>
<dbReference type="Proteomes" id="UP001165186">
    <property type="component" value="Unassembled WGS sequence"/>
</dbReference>
<protein>
    <submittedName>
        <fullName evidence="1">Uncharacterized protein K452DRAFT_236177</fullName>
    </submittedName>
</protein>
<proteinExistence type="predicted"/>
<name>A0ACB5SBW2_9PEZI</name>
<evidence type="ECO:0000313" key="1">
    <source>
        <dbReference type="EMBL" id="GME33936.1"/>
    </source>
</evidence>
<accession>A0ACB5SBW2</accession>
<comment type="caution">
    <text evidence="1">The sequence shown here is derived from an EMBL/GenBank/DDBJ whole genome shotgun (WGS) entry which is preliminary data.</text>
</comment>
<keyword evidence="2" id="KW-1185">Reference proteome</keyword>